<proteinExistence type="predicted"/>
<sequence length="40" mass="4561">MRERGDYLAALARMHFNEDPNVAMKDGLRTGIPRDAFLLV</sequence>
<organism evidence="1">
    <name type="scientific">marine sediment metagenome</name>
    <dbReference type="NCBI Taxonomy" id="412755"/>
    <lineage>
        <taxon>unclassified sequences</taxon>
        <taxon>metagenomes</taxon>
        <taxon>ecological metagenomes</taxon>
    </lineage>
</organism>
<evidence type="ECO:0000313" key="1">
    <source>
        <dbReference type="EMBL" id="GAI90941.1"/>
    </source>
</evidence>
<dbReference type="EMBL" id="BARW01023028">
    <property type="protein sequence ID" value="GAI90941.1"/>
    <property type="molecule type" value="Genomic_DNA"/>
</dbReference>
<reference evidence="1" key="1">
    <citation type="journal article" date="2014" name="Front. Microbiol.">
        <title>High frequency of phylogenetically diverse reductive dehalogenase-homologous genes in deep subseafloor sedimentary metagenomes.</title>
        <authorList>
            <person name="Kawai M."/>
            <person name="Futagami T."/>
            <person name="Toyoda A."/>
            <person name="Takaki Y."/>
            <person name="Nishi S."/>
            <person name="Hori S."/>
            <person name="Arai W."/>
            <person name="Tsubouchi T."/>
            <person name="Morono Y."/>
            <person name="Uchiyama I."/>
            <person name="Ito T."/>
            <person name="Fujiyama A."/>
            <person name="Inagaki F."/>
            <person name="Takami H."/>
        </authorList>
    </citation>
    <scope>NUCLEOTIDE SEQUENCE</scope>
    <source>
        <strain evidence="1">Expedition CK06-06</strain>
    </source>
</reference>
<protein>
    <submittedName>
        <fullName evidence="1">Uncharacterized protein</fullName>
    </submittedName>
</protein>
<gene>
    <name evidence="1" type="ORF">S12H4_38282</name>
</gene>
<comment type="caution">
    <text evidence="1">The sequence shown here is derived from an EMBL/GenBank/DDBJ whole genome shotgun (WGS) entry which is preliminary data.</text>
</comment>
<accession>X1THV9</accession>
<name>X1THV9_9ZZZZ</name>
<dbReference type="AlphaFoldDB" id="X1THV9"/>